<reference evidence="1" key="1">
    <citation type="journal article" date="2014" name="Front. Microbiol.">
        <title>High frequency of phylogenetically diverse reductive dehalogenase-homologous genes in deep subseafloor sedimentary metagenomes.</title>
        <authorList>
            <person name="Kawai M."/>
            <person name="Futagami T."/>
            <person name="Toyoda A."/>
            <person name="Takaki Y."/>
            <person name="Nishi S."/>
            <person name="Hori S."/>
            <person name="Arai W."/>
            <person name="Tsubouchi T."/>
            <person name="Morono Y."/>
            <person name="Uchiyama I."/>
            <person name="Ito T."/>
            <person name="Fujiyama A."/>
            <person name="Inagaki F."/>
            <person name="Takami H."/>
        </authorList>
    </citation>
    <scope>NUCLEOTIDE SEQUENCE</scope>
    <source>
        <strain evidence="1">Expedition CK06-06</strain>
    </source>
</reference>
<proteinExistence type="predicted"/>
<organism evidence="1">
    <name type="scientific">marine sediment metagenome</name>
    <dbReference type="NCBI Taxonomy" id="412755"/>
    <lineage>
        <taxon>unclassified sequences</taxon>
        <taxon>metagenomes</taxon>
        <taxon>ecological metagenomes</taxon>
    </lineage>
</organism>
<dbReference type="AlphaFoldDB" id="X1SI30"/>
<protein>
    <submittedName>
        <fullName evidence="1">Uncharacterized protein</fullName>
    </submittedName>
</protein>
<sequence length="62" mass="7441">MQKYFIFVFNEEYYEDENYLGKIFKFPEPDKGGQKFINKSKGSWGPIKNIININNKVIWMIS</sequence>
<comment type="caution">
    <text evidence="1">The sequence shown here is derived from an EMBL/GenBank/DDBJ whole genome shotgun (WGS) entry which is preliminary data.</text>
</comment>
<name>X1SI30_9ZZZZ</name>
<gene>
    <name evidence="1" type="ORF">S12H4_26825</name>
</gene>
<dbReference type="EMBL" id="BARW01015260">
    <property type="protein sequence ID" value="GAI92677.1"/>
    <property type="molecule type" value="Genomic_DNA"/>
</dbReference>
<feature type="non-terminal residue" evidence="1">
    <location>
        <position position="62"/>
    </location>
</feature>
<accession>X1SI30</accession>
<evidence type="ECO:0000313" key="1">
    <source>
        <dbReference type="EMBL" id="GAI92677.1"/>
    </source>
</evidence>